<feature type="binding site" evidence="4">
    <location>
        <position position="50"/>
    </location>
    <ligand>
        <name>S-adenosyl-L-methionine</name>
        <dbReference type="ChEBI" id="CHEBI:59789"/>
    </ligand>
</feature>
<keyword evidence="4" id="KW-0460">Magnesium</keyword>
<dbReference type="GO" id="GO:0000287">
    <property type="term" value="F:magnesium ion binding"/>
    <property type="evidence" value="ECO:0007669"/>
    <property type="project" value="UniProtKB-UniRule"/>
</dbReference>
<reference evidence="5" key="1">
    <citation type="submission" date="2023-03" db="EMBL/GenBank/DDBJ databases">
        <title>Selenobaculum gbiensis gen. nov. sp. nov., a new bacterium isolated from the gut microbiota of IBD patient.</title>
        <authorList>
            <person name="Yeo S."/>
            <person name="Park H."/>
            <person name="Huh C.S."/>
        </authorList>
    </citation>
    <scope>NUCLEOTIDE SEQUENCE</scope>
    <source>
        <strain evidence="5">ICN-92133</strain>
    </source>
</reference>
<feature type="binding site" evidence="4">
    <location>
        <position position="20"/>
    </location>
    <ligand>
        <name>S-adenosyl-L-methionine</name>
        <dbReference type="ChEBI" id="CHEBI:59789"/>
    </ligand>
</feature>
<dbReference type="GO" id="GO:0016300">
    <property type="term" value="F:tRNA (uridine) methyltransferase activity"/>
    <property type="evidence" value="ECO:0007669"/>
    <property type="project" value="UniProtKB-UniRule"/>
</dbReference>
<feature type="binding site" evidence="4">
    <location>
        <position position="141"/>
    </location>
    <ligand>
        <name>Mg(2+)</name>
        <dbReference type="ChEBI" id="CHEBI:18420"/>
    </ligand>
</feature>
<dbReference type="InterPro" id="IPR043675">
    <property type="entry name" value="TrmR_methyltr"/>
</dbReference>
<dbReference type="RefSeq" id="WP_147670629.1">
    <property type="nucleotide sequence ID" value="NZ_CP120678.1"/>
</dbReference>
<evidence type="ECO:0000256" key="2">
    <source>
        <dbReference type="ARBA" id="ARBA00022679"/>
    </source>
</evidence>
<name>A0A9Y2AJ16_9FIRM</name>
<dbReference type="HAMAP" id="MF_02217">
    <property type="entry name" value="TrmR_methyltr"/>
    <property type="match status" value="1"/>
</dbReference>
<dbReference type="KEGG" id="sgbi:P3F81_05435"/>
<organism evidence="5 6">
    <name type="scientific">Selenobaculum gibii</name>
    <dbReference type="NCBI Taxonomy" id="3054208"/>
    <lineage>
        <taxon>Bacteria</taxon>
        <taxon>Bacillati</taxon>
        <taxon>Bacillota</taxon>
        <taxon>Negativicutes</taxon>
        <taxon>Selenomonadales</taxon>
        <taxon>Selenomonadaceae</taxon>
        <taxon>Selenobaculum</taxon>
    </lineage>
</organism>
<dbReference type="PANTHER" id="PTHR43836:SF2">
    <property type="entry name" value="CATECHOL O-METHYLTRANSFERASE 1-RELATED"/>
    <property type="match status" value="1"/>
</dbReference>
<sequence>MDLLLKKMEEYAKEYRVPIINENGKRVLVSVIGEKKPKKVLEIGTAIGYSALLIAQHSDPEIKILSLELDEQRAEVASSFLSESSYEDKIEIRQGDAAQILNTLTDFYDVIFIDAAKGQYPYYFKQALSLLAKDGVIIADNVLFRGYVESSEKPPRRYKTIVNRLREYIKMATEHPEFETKIHHDGDGLAVSYHRGKNSEET</sequence>
<comment type="similarity">
    <text evidence="4">Belongs to the class I-like SAM-binding methyltransferase superfamily. Cation-dependent O-methyltransferase family.</text>
</comment>
<gene>
    <name evidence="4" type="primary">trmR</name>
    <name evidence="5" type="ORF">P3F81_05435</name>
</gene>
<comment type="subunit">
    <text evidence="4">Homodimer.</text>
</comment>
<keyword evidence="4" id="KW-0819">tRNA processing</keyword>
<evidence type="ECO:0000313" key="6">
    <source>
        <dbReference type="Proteomes" id="UP001243623"/>
    </source>
</evidence>
<comment type="catalytic activity">
    <reaction evidence="4">
        <text>5-hydroxyuridine(34) in tRNA + S-adenosyl-L-methionine = 5-methoxyuridine(34) in tRNA + S-adenosyl-L-homocysteine + H(+)</text>
        <dbReference type="Rhea" id="RHEA:60524"/>
        <dbReference type="Rhea" id="RHEA-COMP:13381"/>
        <dbReference type="Rhea" id="RHEA-COMP:15591"/>
        <dbReference type="ChEBI" id="CHEBI:15378"/>
        <dbReference type="ChEBI" id="CHEBI:57856"/>
        <dbReference type="ChEBI" id="CHEBI:59789"/>
        <dbReference type="ChEBI" id="CHEBI:136877"/>
        <dbReference type="ChEBI" id="CHEBI:143860"/>
    </reaction>
</comment>
<dbReference type="InterPro" id="IPR029063">
    <property type="entry name" value="SAM-dependent_MTases_sf"/>
</dbReference>
<dbReference type="InterPro" id="IPR002935">
    <property type="entry name" value="SAM_O-MeTrfase"/>
</dbReference>
<comment type="function">
    <text evidence="4">Catalyzes the methylation of 5-hydroxyuridine (ho5U) to form 5-methoxyuridine (mo5U) at position 34 in tRNAs.</text>
</comment>
<dbReference type="Pfam" id="PF01596">
    <property type="entry name" value="Methyltransf_3"/>
    <property type="match status" value="1"/>
</dbReference>
<keyword evidence="4" id="KW-0479">Metal-binding</keyword>
<feature type="binding site" evidence="4">
    <location>
        <position position="114"/>
    </location>
    <ligand>
        <name>Mg(2+)</name>
        <dbReference type="ChEBI" id="CHEBI:18420"/>
    </ligand>
</feature>
<keyword evidence="3 4" id="KW-0949">S-adenosyl-L-methionine</keyword>
<feature type="binding site" evidence="4">
    <location>
        <position position="140"/>
    </location>
    <ligand>
        <name>Mg(2+)</name>
        <dbReference type="ChEBI" id="CHEBI:18420"/>
    </ligand>
</feature>
<dbReference type="PROSITE" id="PS51682">
    <property type="entry name" value="SAM_OMT_I"/>
    <property type="match status" value="1"/>
</dbReference>
<dbReference type="GO" id="GO:0008171">
    <property type="term" value="F:O-methyltransferase activity"/>
    <property type="evidence" value="ECO:0007669"/>
    <property type="project" value="InterPro"/>
</dbReference>
<feature type="binding site" evidence="4">
    <location>
        <begin position="96"/>
        <end position="97"/>
    </location>
    <ligand>
        <name>S-adenosyl-L-methionine</name>
        <dbReference type="ChEBI" id="CHEBI:59789"/>
    </ligand>
</feature>
<keyword evidence="2 4" id="KW-0808">Transferase</keyword>
<evidence type="ECO:0000256" key="3">
    <source>
        <dbReference type="ARBA" id="ARBA00022691"/>
    </source>
</evidence>
<evidence type="ECO:0000256" key="4">
    <source>
        <dbReference type="HAMAP-Rule" id="MF_02217"/>
    </source>
</evidence>
<keyword evidence="6" id="KW-1185">Reference proteome</keyword>
<dbReference type="AlphaFoldDB" id="A0A9Y2AJ16"/>
<proteinExistence type="inferred from homology"/>
<accession>A0A9Y2AJ16</accession>
<keyword evidence="1 4" id="KW-0489">Methyltransferase</keyword>
<dbReference type="EMBL" id="CP120678">
    <property type="protein sequence ID" value="WIW71739.1"/>
    <property type="molecule type" value="Genomic_DNA"/>
</dbReference>
<feature type="binding site" evidence="4">
    <location>
        <position position="68"/>
    </location>
    <ligand>
        <name>S-adenosyl-L-methionine</name>
        <dbReference type="ChEBI" id="CHEBI:59789"/>
    </ligand>
</feature>
<evidence type="ECO:0000256" key="1">
    <source>
        <dbReference type="ARBA" id="ARBA00022603"/>
    </source>
</evidence>
<protein>
    <recommendedName>
        <fullName evidence="4">tRNA 5-hydroxyuridine methyltransferase</fullName>
        <ecNumber evidence="4">2.1.1.-</ecNumber>
    </recommendedName>
    <alternativeName>
        <fullName evidence="4">ho5U methyltransferase</fullName>
    </alternativeName>
</protein>
<dbReference type="EC" id="2.1.1.-" evidence="4"/>
<dbReference type="Proteomes" id="UP001243623">
    <property type="component" value="Chromosome"/>
</dbReference>
<dbReference type="Gene3D" id="3.40.50.150">
    <property type="entry name" value="Vaccinia Virus protein VP39"/>
    <property type="match status" value="1"/>
</dbReference>
<dbReference type="SUPFAM" id="SSF53335">
    <property type="entry name" value="S-adenosyl-L-methionine-dependent methyltransferases"/>
    <property type="match status" value="1"/>
</dbReference>
<dbReference type="CDD" id="cd02440">
    <property type="entry name" value="AdoMet_MTases"/>
    <property type="match status" value="1"/>
</dbReference>
<dbReference type="GO" id="GO:0030488">
    <property type="term" value="P:tRNA methylation"/>
    <property type="evidence" value="ECO:0007669"/>
    <property type="project" value="UniProtKB-UniRule"/>
</dbReference>
<evidence type="ECO:0000313" key="5">
    <source>
        <dbReference type="EMBL" id="WIW71739.1"/>
    </source>
</evidence>
<feature type="binding site" evidence="4">
    <location>
        <position position="114"/>
    </location>
    <ligand>
        <name>S-adenosyl-L-methionine</name>
        <dbReference type="ChEBI" id="CHEBI:59789"/>
    </ligand>
</feature>
<dbReference type="PANTHER" id="PTHR43836">
    <property type="entry name" value="CATECHOL O-METHYLTRANSFERASE 1-RELATED"/>
    <property type="match status" value="1"/>
</dbReference>